<gene>
    <name evidence="1" type="ORF">GHV41_22205</name>
</gene>
<reference evidence="1 2" key="1">
    <citation type="submission" date="2019-11" db="EMBL/GenBank/DDBJ databases">
        <title>The Phosphoenolpyruvate Phosphotransferase System Regulates Serratia proteamaculans 336X Biofilm Formation and Wheat Roots colonization.</title>
        <authorList>
            <person name="Liu F."/>
        </authorList>
    </citation>
    <scope>NUCLEOTIDE SEQUENCE [LARGE SCALE GENOMIC DNA]</scope>
    <source>
        <strain evidence="1 2">336X</strain>
    </source>
</reference>
<name>A0A5Q2VHC2_SERPR</name>
<dbReference type="Proteomes" id="UP000381260">
    <property type="component" value="Chromosome"/>
</dbReference>
<proteinExistence type="predicted"/>
<dbReference type="EMBL" id="CP045913">
    <property type="protein sequence ID" value="QGH63389.1"/>
    <property type="molecule type" value="Genomic_DNA"/>
</dbReference>
<dbReference type="AlphaFoldDB" id="A0A5Q2VHC2"/>
<accession>A0A5Q2VHC2</accession>
<dbReference type="RefSeq" id="WP_153860116.1">
    <property type="nucleotide sequence ID" value="NZ_CP045913.1"/>
</dbReference>
<evidence type="ECO:0000313" key="1">
    <source>
        <dbReference type="EMBL" id="QGH63389.1"/>
    </source>
</evidence>
<evidence type="ECO:0000313" key="2">
    <source>
        <dbReference type="Proteomes" id="UP000381260"/>
    </source>
</evidence>
<sequence>MKQVIAQKQAIAHLTPEAIKQAFEGTNFGRTDFDVILAETVLERAAGYSPGHRATSIATRLGLLGDKTGNVTKAGHKLAFEVFYSRRKRVGGSDASK</sequence>
<organism evidence="1 2">
    <name type="scientific">Serratia proteamaculans</name>
    <dbReference type="NCBI Taxonomy" id="28151"/>
    <lineage>
        <taxon>Bacteria</taxon>
        <taxon>Pseudomonadati</taxon>
        <taxon>Pseudomonadota</taxon>
        <taxon>Gammaproteobacteria</taxon>
        <taxon>Enterobacterales</taxon>
        <taxon>Yersiniaceae</taxon>
        <taxon>Serratia</taxon>
    </lineage>
</organism>
<protein>
    <submittedName>
        <fullName evidence="1">Uncharacterized protein</fullName>
    </submittedName>
</protein>